<feature type="transmembrane region" description="Helical" evidence="1">
    <location>
        <begin position="223"/>
        <end position="249"/>
    </location>
</feature>
<dbReference type="RefSeq" id="WP_114532246.1">
    <property type="nucleotide sequence ID" value="NZ_JAQCRY010000008.1"/>
</dbReference>
<organism evidence="2 3">
    <name type="scientific">Eggerthella lenta</name>
    <name type="common">Eubacterium lentum</name>
    <dbReference type="NCBI Taxonomy" id="84112"/>
    <lineage>
        <taxon>Bacteria</taxon>
        <taxon>Bacillati</taxon>
        <taxon>Actinomycetota</taxon>
        <taxon>Coriobacteriia</taxon>
        <taxon>Eggerthellales</taxon>
        <taxon>Eggerthellaceae</taxon>
        <taxon>Eggerthella</taxon>
    </lineage>
</organism>
<evidence type="ECO:0000313" key="3">
    <source>
        <dbReference type="Proteomes" id="UP000253970"/>
    </source>
</evidence>
<gene>
    <name evidence="2" type="ORF">C1875_00060</name>
</gene>
<comment type="caution">
    <text evidence="2">The sequence shown here is derived from an EMBL/GenBank/DDBJ whole genome shotgun (WGS) entry which is preliminary data.</text>
</comment>
<dbReference type="AlphaFoldDB" id="A0A369MNP6"/>
<keyword evidence="1" id="KW-0812">Transmembrane</keyword>
<feature type="transmembrane region" description="Helical" evidence="1">
    <location>
        <begin position="40"/>
        <end position="60"/>
    </location>
</feature>
<keyword evidence="1" id="KW-1133">Transmembrane helix</keyword>
<feature type="transmembrane region" description="Helical" evidence="1">
    <location>
        <begin position="67"/>
        <end position="90"/>
    </location>
</feature>
<dbReference type="Proteomes" id="UP000253970">
    <property type="component" value="Unassembled WGS sequence"/>
</dbReference>
<feature type="transmembrane region" description="Helical" evidence="1">
    <location>
        <begin position="163"/>
        <end position="184"/>
    </location>
</feature>
<feature type="transmembrane region" description="Helical" evidence="1">
    <location>
        <begin position="196"/>
        <end position="217"/>
    </location>
</feature>
<dbReference type="EMBL" id="PPTU01000001">
    <property type="protein sequence ID" value="RDB73590.1"/>
    <property type="molecule type" value="Genomic_DNA"/>
</dbReference>
<keyword evidence="1" id="KW-0472">Membrane</keyword>
<sequence length="502" mass="51356">MHDVRLLLWLRARHARSALNRTLHLVGAGVDDGGWGERAYQLYAVGIMLVWAALMAAALVDAIQRVFVGLAAAVCSLAVQGALLAVALVLLRVGIAGARTTPLKLSHPDIAYLAASAVSARALAGVSAGVQAFAGAAAGAALGFLLGVGLESASVLAGAPAAVALAGAALAAAAVALGWVVGFVRLASDGWSGWRTAAAAFVLVAFAVSWCGVALAAGADALLAPATFAVLSVGGFFVLAVAAIALALLAPRVDMTRVIDENSLHADLCQFGMLSPLDRNDIAEYQRRRKLADRPVRFSLPRGEGRLALVQRAALSHARQYDGLASLVMQGAFVVPLGVLALLGAGGPVLFVFWLPVAVLMPQGVREATRAFRDDARNRLVRDRLPFGVLELLAFDTLPAFAATTLLACGAVAAMIPIGTSLPLAIALAVLVGAASLLCCGLDAVRLFPGGPRLCYEYGALALVGVGFALSLFASAAVAAMGMALFAAAVALVVRFGSECVR</sequence>
<proteinExistence type="predicted"/>
<reference evidence="2 3" key="1">
    <citation type="journal article" date="2018" name="Elife">
        <title>Discovery and characterization of a prevalent human gut bacterial enzyme sufficient for the inactivation of a family of plant toxins.</title>
        <authorList>
            <person name="Koppel N."/>
            <person name="Bisanz J.E."/>
            <person name="Pandelia M.E."/>
            <person name="Turnbaugh P.J."/>
            <person name="Balskus E.P."/>
        </authorList>
    </citation>
    <scope>NUCLEOTIDE SEQUENCE [LARGE SCALE GENOMIC DNA]</scope>
    <source>
        <strain evidence="2 3">W1 BHI 6</strain>
    </source>
</reference>
<evidence type="ECO:0000313" key="2">
    <source>
        <dbReference type="EMBL" id="RDB73590.1"/>
    </source>
</evidence>
<accession>A0A369MNP6</accession>
<evidence type="ECO:0000256" key="1">
    <source>
        <dbReference type="SAM" id="Phobius"/>
    </source>
</evidence>
<feature type="transmembrane region" description="Helical" evidence="1">
    <location>
        <begin position="422"/>
        <end position="442"/>
    </location>
</feature>
<feature type="transmembrane region" description="Helical" evidence="1">
    <location>
        <begin position="387"/>
        <end position="416"/>
    </location>
</feature>
<protein>
    <submittedName>
        <fullName evidence="2">Uncharacterized protein</fullName>
    </submittedName>
</protein>
<feature type="transmembrane region" description="Helical" evidence="1">
    <location>
        <begin position="479"/>
        <end position="497"/>
    </location>
</feature>
<name>A0A369MNP6_EGGLN</name>